<evidence type="ECO:0000256" key="1">
    <source>
        <dbReference type="SAM" id="MobiDB-lite"/>
    </source>
</evidence>
<feature type="compositionally biased region" description="Acidic residues" evidence="1">
    <location>
        <begin position="35"/>
        <end position="46"/>
    </location>
</feature>
<organism evidence="2 3">
    <name type="scientific">Polarella glacialis</name>
    <name type="common">Dinoflagellate</name>
    <dbReference type="NCBI Taxonomy" id="89957"/>
    <lineage>
        <taxon>Eukaryota</taxon>
        <taxon>Sar</taxon>
        <taxon>Alveolata</taxon>
        <taxon>Dinophyceae</taxon>
        <taxon>Suessiales</taxon>
        <taxon>Suessiaceae</taxon>
        <taxon>Polarella</taxon>
    </lineage>
</organism>
<comment type="caution">
    <text evidence="2">The sequence shown here is derived from an EMBL/GenBank/DDBJ whole genome shotgun (WGS) entry which is preliminary data.</text>
</comment>
<feature type="region of interest" description="Disordered" evidence="1">
    <location>
        <begin position="27"/>
        <end position="53"/>
    </location>
</feature>
<name>A0A813EZ10_POLGL</name>
<protein>
    <submittedName>
        <fullName evidence="2">Uncharacterized protein</fullName>
    </submittedName>
</protein>
<dbReference type="AlphaFoldDB" id="A0A813EZ10"/>
<keyword evidence="3" id="KW-1185">Reference proteome</keyword>
<dbReference type="Proteomes" id="UP000654075">
    <property type="component" value="Unassembled WGS sequence"/>
</dbReference>
<evidence type="ECO:0000313" key="2">
    <source>
        <dbReference type="EMBL" id="CAE8607212.1"/>
    </source>
</evidence>
<reference evidence="2" key="1">
    <citation type="submission" date="2021-02" db="EMBL/GenBank/DDBJ databases">
        <authorList>
            <person name="Dougan E. K."/>
            <person name="Rhodes N."/>
            <person name="Thang M."/>
            <person name="Chan C."/>
        </authorList>
    </citation>
    <scope>NUCLEOTIDE SEQUENCE</scope>
</reference>
<sequence length="377" mass="42618">MADIWTGVEGNCNYDRRRTLSRVSGVTNTLVESPKEEDEEKEENEEKDQKPAHHKICADWMEEEPDDVFSDGSWPVFFDVSDAVLVLQEGSKIRTKKLTELYEHIEKVAARVKKRFGPLAWHFDATEQRCVFLQNPRLSLVPVMQRILEDMKNAGSLALGRARALQLKELQVALNTVNSKLGAERSYRVATPSIPLLVRKFWCLPFHGMLWADKKALEMSLTQLTDESWGKDTATKMDEVTTDIIGFYGSYRAQVQARKAHMADPENRRAVMRSAGIDLHALHPELQEKLNLPLDRDLPDVQLQQELQNDLKEPKPSAGKKAVSRVLRLLHAGTVPLKQDLKKESPARALSSELEAPAAMAPSQKTRQAAYLPLHPT</sequence>
<proteinExistence type="predicted"/>
<feature type="region of interest" description="Disordered" evidence="1">
    <location>
        <begin position="354"/>
        <end position="377"/>
    </location>
</feature>
<accession>A0A813EZ10</accession>
<dbReference type="EMBL" id="CAJNNV010020872">
    <property type="protein sequence ID" value="CAE8607212.1"/>
    <property type="molecule type" value="Genomic_DNA"/>
</dbReference>
<evidence type="ECO:0000313" key="3">
    <source>
        <dbReference type="Proteomes" id="UP000654075"/>
    </source>
</evidence>
<gene>
    <name evidence="2" type="ORF">PGLA1383_LOCUS25149</name>
</gene>